<dbReference type="Proteomes" id="UP001168877">
    <property type="component" value="Unassembled WGS sequence"/>
</dbReference>
<dbReference type="AlphaFoldDB" id="A0AA39SV21"/>
<keyword evidence="1" id="KW-0217">Developmental protein</keyword>
<accession>A0AA39SV21</accession>
<evidence type="ECO:0000313" key="2">
    <source>
        <dbReference type="EMBL" id="KAK0597078.1"/>
    </source>
</evidence>
<name>A0AA39SV21_ACESA</name>
<dbReference type="Pfam" id="PF07899">
    <property type="entry name" value="Frigida"/>
    <property type="match status" value="1"/>
</dbReference>
<dbReference type="GO" id="GO:0030154">
    <property type="term" value="P:cell differentiation"/>
    <property type="evidence" value="ECO:0007669"/>
    <property type="project" value="UniProtKB-KW"/>
</dbReference>
<reference evidence="2" key="1">
    <citation type="journal article" date="2022" name="Plant J.">
        <title>Strategies of tolerance reflected in two North American maple genomes.</title>
        <authorList>
            <person name="McEvoy S.L."/>
            <person name="Sezen U.U."/>
            <person name="Trouern-Trend A."/>
            <person name="McMahon S.M."/>
            <person name="Schaberg P.G."/>
            <person name="Yang J."/>
            <person name="Wegrzyn J.L."/>
            <person name="Swenson N.G."/>
        </authorList>
    </citation>
    <scope>NUCLEOTIDE SEQUENCE</scope>
    <source>
        <strain evidence="2">NS2018</strain>
    </source>
</reference>
<dbReference type="InterPro" id="IPR012474">
    <property type="entry name" value="Frigida"/>
</dbReference>
<dbReference type="EMBL" id="JAUESC010000004">
    <property type="protein sequence ID" value="KAK0597078.1"/>
    <property type="molecule type" value="Genomic_DNA"/>
</dbReference>
<dbReference type="GO" id="GO:0009908">
    <property type="term" value="P:flower development"/>
    <property type="evidence" value="ECO:0007669"/>
    <property type="project" value="UniProtKB-KW"/>
</dbReference>
<comment type="similarity">
    <text evidence="1">Belongs to the Frigida family.</text>
</comment>
<protein>
    <recommendedName>
        <fullName evidence="1">FRIGIDA-like protein</fullName>
    </recommendedName>
</protein>
<evidence type="ECO:0000256" key="1">
    <source>
        <dbReference type="RuleBase" id="RU364012"/>
    </source>
</evidence>
<evidence type="ECO:0000313" key="3">
    <source>
        <dbReference type="Proteomes" id="UP001168877"/>
    </source>
</evidence>
<keyword evidence="3" id="KW-1185">Reference proteome</keyword>
<comment type="caution">
    <text evidence="2">The sequence shown here is derived from an EMBL/GenBank/DDBJ whole genome shotgun (WGS) entry which is preliminary data.</text>
</comment>
<gene>
    <name evidence="2" type="ORF">LWI29_021644</name>
</gene>
<keyword evidence="1" id="KW-0287">Flowering</keyword>
<reference evidence="2" key="2">
    <citation type="submission" date="2023-06" db="EMBL/GenBank/DDBJ databases">
        <authorList>
            <person name="Swenson N.G."/>
            <person name="Wegrzyn J.L."/>
            <person name="Mcevoy S.L."/>
        </authorList>
    </citation>
    <scope>NUCLEOTIDE SEQUENCE</scope>
    <source>
        <strain evidence="2">NS2018</strain>
        <tissue evidence="2">Leaf</tissue>
    </source>
</reference>
<keyword evidence="1" id="KW-0221">Differentiation</keyword>
<proteinExistence type="inferred from homology"/>
<sequence>MGKTSCPIEGIRSGEMITCSGDVSKEVMSNKDNEKMSLTSGLITVPVKWGDNVEENIALRLKACKERSALRCVIQCIEEYKLEAEFSPENLKKPFQKLEKAEVEKKKPAAVPANKRQCWSNASNQGWSLNKCIRVIFSCTSYICQVSFTLAIPFWCLTLPIPAQIPLEPHQSEPPFFLHRSLLRHRDLGSTHDHHGV</sequence>
<organism evidence="2 3">
    <name type="scientific">Acer saccharum</name>
    <name type="common">Sugar maple</name>
    <dbReference type="NCBI Taxonomy" id="4024"/>
    <lineage>
        <taxon>Eukaryota</taxon>
        <taxon>Viridiplantae</taxon>
        <taxon>Streptophyta</taxon>
        <taxon>Embryophyta</taxon>
        <taxon>Tracheophyta</taxon>
        <taxon>Spermatophyta</taxon>
        <taxon>Magnoliopsida</taxon>
        <taxon>eudicotyledons</taxon>
        <taxon>Gunneridae</taxon>
        <taxon>Pentapetalae</taxon>
        <taxon>rosids</taxon>
        <taxon>malvids</taxon>
        <taxon>Sapindales</taxon>
        <taxon>Sapindaceae</taxon>
        <taxon>Hippocastanoideae</taxon>
        <taxon>Acereae</taxon>
        <taxon>Acer</taxon>
    </lineage>
</organism>